<dbReference type="Pfam" id="PF08021">
    <property type="entry name" value="FAD_binding_9"/>
    <property type="match status" value="1"/>
</dbReference>
<name>A0ABU7LDI5_9NOCA</name>
<dbReference type="Gene3D" id="3.40.50.80">
    <property type="entry name" value="Nucleotide-binding domain of ferredoxin-NADP reductase (FNR) module"/>
    <property type="match status" value="1"/>
</dbReference>
<proteinExistence type="predicted"/>
<gene>
    <name evidence="2" type="ORF">Q7514_18990</name>
</gene>
<feature type="domain" description="FAD-binding FR-type" evidence="1">
    <location>
        <begin position="23"/>
        <end position="149"/>
    </location>
</feature>
<dbReference type="Proteomes" id="UP001336020">
    <property type="component" value="Unassembled WGS sequence"/>
</dbReference>
<dbReference type="EMBL" id="JAUTXY010000009">
    <property type="protein sequence ID" value="MEE2059608.1"/>
    <property type="molecule type" value="Genomic_DNA"/>
</dbReference>
<dbReference type="PANTHER" id="PTHR30157:SF0">
    <property type="entry name" value="NADPH-DEPENDENT FERRIC-CHELATE REDUCTASE"/>
    <property type="match status" value="1"/>
</dbReference>
<reference evidence="2 3" key="1">
    <citation type="submission" date="2023-07" db="EMBL/GenBank/DDBJ databases">
        <authorList>
            <person name="Girao M."/>
            <person name="Carvalho M.F."/>
        </authorList>
    </citation>
    <scope>NUCLEOTIDE SEQUENCE [LARGE SCALE GENOMIC DNA]</scope>
    <source>
        <strain evidence="2 3">YIM65754</strain>
    </source>
</reference>
<dbReference type="InterPro" id="IPR017938">
    <property type="entry name" value="Riboflavin_synthase-like_b-brl"/>
</dbReference>
<sequence>MSADSGPAVTEGRGEIELIMHDLTPRILKVVRVEDLSRTMRRIVVGGAALEGFPYVTMAPDDHVKLFFPDAATGRIAMPEIGPDGMRLPSEGPRPVARDYTVRAFDRESLELTLDFVLHSHGIAGAWASKAAPGDEVGVLGPRGSHIYPTGYDWYLLAADETALPALCRWIEELPSDARVVAFAEVADEHSELTAPGREEVELTYLHRGSAEPGTTTLLADAVRACEFPDGEMFAWVAGEAGSIKPIRSYLTRELGLARGRAKVDGYWRLGKADHDHHEVIEEDD</sequence>
<evidence type="ECO:0000313" key="2">
    <source>
        <dbReference type="EMBL" id="MEE2059608.1"/>
    </source>
</evidence>
<keyword evidence="3" id="KW-1185">Reference proteome</keyword>
<dbReference type="InterPro" id="IPR013113">
    <property type="entry name" value="SIP_FAD-bd"/>
</dbReference>
<accession>A0ABU7LDI5</accession>
<dbReference type="CDD" id="cd06193">
    <property type="entry name" value="siderophore_interacting"/>
    <property type="match status" value="1"/>
</dbReference>
<evidence type="ECO:0000313" key="3">
    <source>
        <dbReference type="Proteomes" id="UP001336020"/>
    </source>
</evidence>
<dbReference type="InterPro" id="IPR017927">
    <property type="entry name" value="FAD-bd_FR_type"/>
</dbReference>
<dbReference type="SUPFAM" id="SSF63380">
    <property type="entry name" value="Riboflavin synthase domain-like"/>
    <property type="match status" value="1"/>
</dbReference>
<dbReference type="RefSeq" id="WP_330134832.1">
    <property type="nucleotide sequence ID" value="NZ_JAUTXY010000009.1"/>
</dbReference>
<dbReference type="Gene3D" id="2.40.30.10">
    <property type="entry name" value="Translation factors"/>
    <property type="match status" value="1"/>
</dbReference>
<evidence type="ECO:0000259" key="1">
    <source>
        <dbReference type="PROSITE" id="PS51384"/>
    </source>
</evidence>
<organism evidence="2 3">
    <name type="scientific">Rhodococcus artemisiae</name>
    <dbReference type="NCBI Taxonomy" id="714159"/>
    <lineage>
        <taxon>Bacteria</taxon>
        <taxon>Bacillati</taxon>
        <taxon>Actinomycetota</taxon>
        <taxon>Actinomycetes</taxon>
        <taxon>Mycobacteriales</taxon>
        <taxon>Nocardiaceae</taxon>
        <taxon>Rhodococcus</taxon>
    </lineage>
</organism>
<protein>
    <submittedName>
        <fullName evidence="2">Siderophore-interacting protein</fullName>
    </submittedName>
</protein>
<dbReference type="PANTHER" id="PTHR30157">
    <property type="entry name" value="FERRIC REDUCTASE, NADPH-DEPENDENT"/>
    <property type="match status" value="1"/>
</dbReference>
<dbReference type="Pfam" id="PF04954">
    <property type="entry name" value="SIP"/>
    <property type="match status" value="1"/>
</dbReference>
<dbReference type="InterPro" id="IPR039374">
    <property type="entry name" value="SIP_fam"/>
</dbReference>
<comment type="caution">
    <text evidence="2">The sequence shown here is derived from an EMBL/GenBank/DDBJ whole genome shotgun (WGS) entry which is preliminary data.</text>
</comment>
<dbReference type="PROSITE" id="PS51384">
    <property type="entry name" value="FAD_FR"/>
    <property type="match status" value="1"/>
</dbReference>
<dbReference type="InterPro" id="IPR007037">
    <property type="entry name" value="SIP_rossman_dom"/>
</dbReference>
<dbReference type="InterPro" id="IPR039261">
    <property type="entry name" value="FNR_nucleotide-bd"/>
</dbReference>